<keyword evidence="9" id="KW-0012">Acyltransferase</keyword>
<feature type="domain" description="N-acetyltransferase ESCO acetyl-transferase" evidence="12">
    <location>
        <begin position="217"/>
        <end position="287"/>
    </location>
</feature>
<evidence type="ECO:0000256" key="2">
    <source>
        <dbReference type="ARBA" id="ARBA00005816"/>
    </source>
</evidence>
<name>A0A1W0WH66_HYPEX</name>
<dbReference type="GO" id="GO:0000785">
    <property type="term" value="C:chromatin"/>
    <property type="evidence" value="ECO:0007669"/>
    <property type="project" value="TreeGrafter"/>
</dbReference>
<dbReference type="OrthoDB" id="428854at2759"/>
<evidence type="ECO:0000256" key="9">
    <source>
        <dbReference type="ARBA" id="ARBA00023315"/>
    </source>
</evidence>
<evidence type="ECO:0000256" key="3">
    <source>
        <dbReference type="ARBA" id="ARBA00022679"/>
    </source>
</evidence>
<comment type="caution">
    <text evidence="13">The sequence shown here is derived from an EMBL/GenBank/DDBJ whole genome shotgun (WGS) entry which is preliminary data.</text>
</comment>
<evidence type="ECO:0000256" key="5">
    <source>
        <dbReference type="ARBA" id="ARBA00022771"/>
    </source>
</evidence>
<evidence type="ECO:0000256" key="10">
    <source>
        <dbReference type="SAM" id="MobiDB-lite"/>
    </source>
</evidence>
<dbReference type="Pfam" id="PF13880">
    <property type="entry name" value="Acetyltransf_13"/>
    <property type="match status" value="1"/>
</dbReference>
<feature type="domain" description="N-acetyltransferase ESCO zinc-finger" evidence="11">
    <location>
        <begin position="39"/>
        <end position="77"/>
    </location>
</feature>
<evidence type="ECO:0000259" key="11">
    <source>
        <dbReference type="Pfam" id="PF13878"/>
    </source>
</evidence>
<feature type="compositionally biased region" description="Polar residues" evidence="10">
    <location>
        <begin position="1"/>
        <end position="16"/>
    </location>
</feature>
<keyword evidence="4" id="KW-0479">Metal-binding</keyword>
<dbReference type="AlphaFoldDB" id="A0A1W0WH66"/>
<evidence type="ECO:0000313" key="14">
    <source>
        <dbReference type="Proteomes" id="UP000192578"/>
    </source>
</evidence>
<dbReference type="Pfam" id="PF13878">
    <property type="entry name" value="zf-C2H2_3"/>
    <property type="match status" value="1"/>
</dbReference>
<keyword evidence="3" id="KW-0808">Transferase</keyword>
<reference evidence="14" key="1">
    <citation type="submission" date="2017-01" db="EMBL/GenBank/DDBJ databases">
        <title>Comparative genomics of anhydrobiosis in the tardigrade Hypsibius dujardini.</title>
        <authorList>
            <person name="Yoshida Y."/>
            <person name="Koutsovoulos G."/>
            <person name="Laetsch D."/>
            <person name="Stevens L."/>
            <person name="Kumar S."/>
            <person name="Horikawa D."/>
            <person name="Ishino K."/>
            <person name="Komine S."/>
            <person name="Tomita M."/>
            <person name="Blaxter M."/>
            <person name="Arakawa K."/>
        </authorList>
    </citation>
    <scope>NUCLEOTIDE SEQUENCE [LARGE SCALE GENOMIC DNA]</scope>
    <source>
        <strain evidence="14">Z151</strain>
    </source>
</reference>
<evidence type="ECO:0000313" key="13">
    <source>
        <dbReference type="EMBL" id="OQV14544.1"/>
    </source>
</evidence>
<protein>
    <recommendedName>
        <fullName evidence="15">N-acetyltransferase ESCO2</fullName>
    </recommendedName>
</protein>
<evidence type="ECO:0000256" key="1">
    <source>
        <dbReference type="ARBA" id="ARBA00004123"/>
    </source>
</evidence>
<evidence type="ECO:0000256" key="6">
    <source>
        <dbReference type="ARBA" id="ARBA00022833"/>
    </source>
</evidence>
<dbReference type="EMBL" id="MTYJ01000103">
    <property type="protein sequence ID" value="OQV14544.1"/>
    <property type="molecule type" value="Genomic_DNA"/>
</dbReference>
<keyword evidence="14" id="KW-1185">Reference proteome</keyword>
<evidence type="ECO:0000256" key="7">
    <source>
        <dbReference type="ARBA" id="ARBA00023242"/>
    </source>
</evidence>
<keyword evidence="8" id="KW-0131">Cell cycle</keyword>
<sequence>MTNAVLTGSSRNTPASEKSRKRKLLTEDGSSGNGKRMHQHVIDAGQRRIGAVTCPECKFVGDFDDEEDRKLHQKRHALHMNALVEGRSDELNITQKIYTEEQTLPAGKNLQFVLVSLSNSSAPLVKKVQKVLATVQQQTGLISSIPHLSLPSDFALLLVHVVQKRVIGCLAVENVKRGDLNELCPNVSGRSSGMSVDCKSSLVTESESASVSMCKNYCGIYLLWVTPVYRKNGLARRMIDVLRKQYSRICWQYGEALPLSALAFSDPTDLGKGFITNYTSGADYRTYRRADR</sequence>
<keyword evidence="5" id="KW-0863">Zinc-finger</keyword>
<evidence type="ECO:0000256" key="4">
    <source>
        <dbReference type="ARBA" id="ARBA00022723"/>
    </source>
</evidence>
<dbReference type="GO" id="GO:0008270">
    <property type="term" value="F:zinc ion binding"/>
    <property type="evidence" value="ECO:0007669"/>
    <property type="project" value="UniProtKB-KW"/>
</dbReference>
<proteinExistence type="inferred from homology"/>
<dbReference type="GO" id="GO:0005634">
    <property type="term" value="C:nucleus"/>
    <property type="evidence" value="ECO:0007669"/>
    <property type="project" value="UniProtKB-SubCell"/>
</dbReference>
<comment type="subcellular location">
    <subcellularLocation>
        <location evidence="1">Nucleus</location>
    </subcellularLocation>
</comment>
<dbReference type="GO" id="GO:0007064">
    <property type="term" value="P:mitotic sister chromatid cohesion"/>
    <property type="evidence" value="ECO:0007669"/>
    <property type="project" value="TreeGrafter"/>
</dbReference>
<evidence type="ECO:0000256" key="8">
    <source>
        <dbReference type="ARBA" id="ARBA00023306"/>
    </source>
</evidence>
<dbReference type="InterPro" id="IPR028005">
    <property type="entry name" value="AcTrfase_ESCO_Znf_dom"/>
</dbReference>
<evidence type="ECO:0000259" key="12">
    <source>
        <dbReference type="Pfam" id="PF13880"/>
    </source>
</evidence>
<dbReference type="InterPro" id="IPR016181">
    <property type="entry name" value="Acyl_CoA_acyltransferase"/>
</dbReference>
<dbReference type="Proteomes" id="UP000192578">
    <property type="component" value="Unassembled WGS sequence"/>
</dbReference>
<dbReference type="PANTHER" id="PTHR45884">
    <property type="entry name" value="N-ACETYLTRANSFERASE ECO"/>
    <property type="match status" value="1"/>
</dbReference>
<accession>A0A1W0WH66</accession>
<evidence type="ECO:0008006" key="15">
    <source>
        <dbReference type="Google" id="ProtNLM"/>
    </source>
</evidence>
<gene>
    <name evidence="13" type="ORF">BV898_11265</name>
</gene>
<dbReference type="PANTHER" id="PTHR45884:SF2">
    <property type="entry name" value="N-ACETYLTRANSFERASE ECO"/>
    <property type="match status" value="1"/>
</dbReference>
<comment type="similarity">
    <text evidence="2">Belongs to the acetyltransferase family. ECO subfamily.</text>
</comment>
<dbReference type="GO" id="GO:0061733">
    <property type="term" value="F:protein-lysine-acetyltransferase activity"/>
    <property type="evidence" value="ECO:0007669"/>
    <property type="project" value="TreeGrafter"/>
</dbReference>
<organism evidence="13 14">
    <name type="scientific">Hypsibius exemplaris</name>
    <name type="common">Freshwater tardigrade</name>
    <dbReference type="NCBI Taxonomy" id="2072580"/>
    <lineage>
        <taxon>Eukaryota</taxon>
        <taxon>Metazoa</taxon>
        <taxon>Ecdysozoa</taxon>
        <taxon>Tardigrada</taxon>
        <taxon>Eutardigrada</taxon>
        <taxon>Parachela</taxon>
        <taxon>Hypsibioidea</taxon>
        <taxon>Hypsibiidae</taxon>
        <taxon>Hypsibius</taxon>
    </lineage>
</organism>
<dbReference type="InterPro" id="IPR028009">
    <property type="entry name" value="ESCO_Acetyltransf_dom"/>
</dbReference>
<keyword evidence="6" id="KW-0862">Zinc</keyword>
<dbReference type="SUPFAM" id="SSF55729">
    <property type="entry name" value="Acyl-CoA N-acyltransferases (Nat)"/>
    <property type="match status" value="1"/>
</dbReference>
<keyword evidence="7" id="KW-0539">Nucleus</keyword>
<feature type="region of interest" description="Disordered" evidence="10">
    <location>
        <begin position="1"/>
        <end position="38"/>
    </location>
</feature>